<feature type="compositionally biased region" description="Low complexity" evidence="3">
    <location>
        <begin position="549"/>
        <end position="563"/>
    </location>
</feature>
<keyword evidence="5" id="KW-1185">Reference proteome</keyword>
<feature type="region of interest" description="Disordered" evidence="3">
    <location>
        <begin position="549"/>
        <end position="591"/>
    </location>
</feature>
<dbReference type="GO" id="GO:0048018">
    <property type="term" value="F:receptor ligand activity"/>
    <property type="evidence" value="ECO:0007669"/>
    <property type="project" value="TreeGrafter"/>
</dbReference>
<protein>
    <submittedName>
        <fullName evidence="4">Uncharacterized protein</fullName>
    </submittedName>
</protein>
<sequence length="1147" mass="126467">MGPERAQCGLALEDKLSSVLGVIDTLLHDIDRNNISFTKGSALKISVHIMLKERQREVDSEFMEITSYNTKGLNVEEKINIEILQEALSELTLTSDGIGHNALMMSPVIFIIYISSQLAAGTCEIVTLDRDSSQPRRTIARQTARCACKKGQIAGTTRARPACVDVTSGISKSSLEEYEWMLKNKIIQFATRIIKTKQWCEMLPCLEGEGCDLLINKSGWTCTQPGGRIKTTTVESSTAHGTDACCACGCKESCSLRMQPCSHAAMQLLLMPRNASLCNFCSRKKKNEKTKLRNKSKQNPPKKTEETLCFVALSREQAYEEYCRNLITTELFAKTAQKQVLDQSSIKSGCKQLLLPLTIGDRMENLTVLLRIVLLAISTVSESFLSVWTACSFLPMSKTHSAASINDKCGASRTVEMRAGTIIPGLQRTINFESSERCHTQREAVAQPPVVPRHGNALGLQTLPMEALAQSRLRQGRQQTLGPEIESETSPAQLWPSEWCPSASPAAGFQHMEQSLQKATLQITNPLHSSSLPQLSPLSCRTVWIGPGAPLGQLGRPGPLPDLSQPRRGRDVGAGAGAVPALPSSSRTTGGFSAPLQLPGRHSTARAAAERQLQLRHYKKSLNGGKRRTTQQLNNLVWNGKNKTKKILVDERVKLKVSQRTLTIPPQLNQKGQENVGLCQCDTTHGLKSNSPMRNTSSSSPSLKINPFLSSKEHEQITYIKEQLMAKLRKLENKDPSQILKLVRLLSIGTSDKTGSLSYGDEIFLAPNLPLHQGKEILSAFVKIDAQTGMIQSDALLLYYNRYLAPGEVCYAASGPCASLGSPMPLTYDCHDPPNTSESSSKCFEFSIEAKEEAALPVSSHCLAPINAEVLNLETIQKNHHSLNSGRMKRTAVVSIFLENINYLKSLPCGPVSMLLNLDQFETELNSLHQKTEVLTIAKEIGTQIAKDQTDRIFWVYAVQSHTTKLAMSVLQHLLAEATYSFFPQCIMRFGGGVDCSQSYYYVREKKRNHMVLNLKRFEKGEVRDLGIGVGAGVQNKALRHKFKTKKGKKNSAYSKRKGEQREEPEGRTRSERAGTDGIWVDKLVDNCRTHYPTCTIPVVMLVITPGSTNKGIIARLRGQLLAASAVNSVSPERLEMEGSLENKVYA</sequence>
<organism evidence="4 5">
    <name type="scientific">Chloebia gouldiae</name>
    <name type="common">Gouldian finch</name>
    <name type="synonym">Erythrura gouldiae</name>
    <dbReference type="NCBI Taxonomy" id="44316"/>
    <lineage>
        <taxon>Eukaryota</taxon>
        <taxon>Metazoa</taxon>
        <taxon>Chordata</taxon>
        <taxon>Craniata</taxon>
        <taxon>Vertebrata</taxon>
        <taxon>Euteleostomi</taxon>
        <taxon>Archelosauria</taxon>
        <taxon>Archosauria</taxon>
        <taxon>Dinosauria</taxon>
        <taxon>Saurischia</taxon>
        <taxon>Theropoda</taxon>
        <taxon>Coelurosauria</taxon>
        <taxon>Aves</taxon>
        <taxon>Neognathae</taxon>
        <taxon>Neoaves</taxon>
        <taxon>Telluraves</taxon>
        <taxon>Australaves</taxon>
        <taxon>Passeriformes</taxon>
        <taxon>Passeroidea</taxon>
        <taxon>Passeridae</taxon>
        <taxon>Chloebia</taxon>
    </lineage>
</organism>
<gene>
    <name evidence="4" type="ORF">DV515_00004344</name>
</gene>
<dbReference type="PANTHER" id="PTHR31878">
    <property type="entry name" value="CHEMOKINE-LIKE PROTEIN TAFA-5-RELATED"/>
    <property type="match status" value="1"/>
</dbReference>
<feature type="compositionally biased region" description="Basic residues" evidence="3">
    <location>
        <begin position="1041"/>
        <end position="1050"/>
    </location>
</feature>
<feature type="region of interest" description="Disordered" evidence="3">
    <location>
        <begin position="1041"/>
        <end position="1073"/>
    </location>
</feature>
<evidence type="ECO:0000256" key="1">
    <source>
        <dbReference type="ARBA" id="ARBA00006101"/>
    </source>
</evidence>
<dbReference type="Proteomes" id="UP000276834">
    <property type="component" value="Unassembled WGS sequence"/>
</dbReference>
<dbReference type="GO" id="GO:0001664">
    <property type="term" value="F:G protein-coupled receptor binding"/>
    <property type="evidence" value="ECO:0007669"/>
    <property type="project" value="TreeGrafter"/>
</dbReference>
<dbReference type="EMBL" id="QUSF01000009">
    <property type="protein sequence ID" value="RLW06473.1"/>
    <property type="molecule type" value="Genomic_DNA"/>
</dbReference>
<name>A0A3L8SQE9_CHLGU</name>
<comment type="caution">
    <text evidence="4">The sequence shown here is derived from an EMBL/GenBank/DDBJ whole genome shotgun (WGS) entry which is preliminary data.</text>
</comment>
<evidence type="ECO:0000256" key="2">
    <source>
        <dbReference type="ARBA" id="ARBA00022729"/>
    </source>
</evidence>
<dbReference type="PANTHER" id="PTHR31878:SF0">
    <property type="entry name" value="CHEMOKINE-LIKE PROTEIN TAFA-5"/>
    <property type="match status" value="1"/>
</dbReference>
<dbReference type="InterPro" id="IPR020350">
    <property type="entry name" value="Chemokine-like_TAFA"/>
</dbReference>
<dbReference type="InterPro" id="IPR040329">
    <property type="entry name" value="TAFA-5"/>
</dbReference>
<evidence type="ECO:0000313" key="4">
    <source>
        <dbReference type="EMBL" id="RLW06473.1"/>
    </source>
</evidence>
<reference evidence="4 5" key="1">
    <citation type="journal article" date="2018" name="Proc. R. Soc. B">
        <title>A non-coding region near Follistatin controls head colour polymorphism in the Gouldian finch.</title>
        <authorList>
            <person name="Toomey M.B."/>
            <person name="Marques C.I."/>
            <person name="Andrade P."/>
            <person name="Araujo P.M."/>
            <person name="Sabatino S."/>
            <person name="Gazda M.A."/>
            <person name="Afonso S."/>
            <person name="Lopes R.J."/>
            <person name="Corbo J.C."/>
            <person name="Carneiro M."/>
        </authorList>
    </citation>
    <scope>NUCLEOTIDE SEQUENCE [LARGE SCALE GENOMIC DNA]</scope>
    <source>
        <strain evidence="4">Red01</strain>
        <tissue evidence="4">Muscle</tissue>
    </source>
</reference>
<comment type="similarity">
    <text evidence="1">Belongs to the TAFA family.</text>
</comment>
<proteinExistence type="inferred from homology"/>
<dbReference type="AlphaFoldDB" id="A0A3L8SQE9"/>
<accession>A0A3L8SQE9</accession>
<dbReference type="GO" id="GO:0005615">
    <property type="term" value="C:extracellular space"/>
    <property type="evidence" value="ECO:0007669"/>
    <property type="project" value="TreeGrafter"/>
</dbReference>
<dbReference type="STRING" id="44316.ENSEGOP00005004578"/>
<dbReference type="Pfam" id="PF12020">
    <property type="entry name" value="TAFA"/>
    <property type="match status" value="2"/>
</dbReference>
<feature type="compositionally biased region" description="Basic and acidic residues" evidence="3">
    <location>
        <begin position="1057"/>
        <end position="1073"/>
    </location>
</feature>
<evidence type="ECO:0000256" key="3">
    <source>
        <dbReference type="SAM" id="MobiDB-lite"/>
    </source>
</evidence>
<dbReference type="OrthoDB" id="8957936at2759"/>
<keyword evidence="2" id="KW-0732">Signal</keyword>
<evidence type="ECO:0000313" key="5">
    <source>
        <dbReference type="Proteomes" id="UP000276834"/>
    </source>
</evidence>
<dbReference type="GO" id="GO:0007186">
    <property type="term" value="P:G protein-coupled receptor signaling pathway"/>
    <property type="evidence" value="ECO:0007669"/>
    <property type="project" value="TreeGrafter"/>
</dbReference>